<dbReference type="InterPro" id="IPR050295">
    <property type="entry name" value="Plant_2OG-oxidoreductases"/>
</dbReference>
<proteinExistence type="evidence at transcript level"/>
<evidence type="ECO:0000256" key="4">
    <source>
        <dbReference type="ARBA" id="ARBA00023004"/>
    </source>
</evidence>
<dbReference type="PROSITE" id="PS51471">
    <property type="entry name" value="FE2OG_OXY"/>
    <property type="match status" value="1"/>
</dbReference>
<accession>I3T2X0</accession>
<dbReference type="FunFam" id="2.60.120.330:FF:000079">
    <property type="entry name" value="Protein SRG1"/>
    <property type="match status" value="1"/>
</dbReference>
<evidence type="ECO:0000256" key="5">
    <source>
        <dbReference type="RuleBase" id="RU003682"/>
    </source>
</evidence>
<protein>
    <recommendedName>
        <fullName evidence="6">Fe2OG dioxygenase domain-containing protein</fullName>
    </recommendedName>
</protein>
<dbReference type="Gene3D" id="2.60.120.330">
    <property type="entry name" value="B-lactam Antibiotic, Isopenicillin N Synthase, Chain"/>
    <property type="match status" value="1"/>
</dbReference>
<dbReference type="GO" id="GO:0046872">
    <property type="term" value="F:metal ion binding"/>
    <property type="evidence" value="ECO:0007669"/>
    <property type="project" value="UniProtKB-KW"/>
</dbReference>
<comment type="similarity">
    <text evidence="1 5">Belongs to the iron/ascorbate-dependent oxidoreductase family.</text>
</comment>
<keyword evidence="4 5" id="KW-0408">Iron</keyword>
<feature type="domain" description="Fe2OG dioxygenase" evidence="6">
    <location>
        <begin position="216"/>
        <end position="316"/>
    </location>
</feature>
<dbReference type="Pfam" id="PF03171">
    <property type="entry name" value="2OG-FeII_Oxy"/>
    <property type="match status" value="1"/>
</dbReference>
<keyword evidence="3" id="KW-0847">Vitamin C</keyword>
<dbReference type="GO" id="GO:0031418">
    <property type="term" value="F:L-ascorbic acid binding"/>
    <property type="evidence" value="ECO:0007669"/>
    <property type="project" value="UniProtKB-KW"/>
</dbReference>
<dbReference type="Pfam" id="PF14226">
    <property type="entry name" value="DIOX_N"/>
    <property type="match status" value="1"/>
</dbReference>
<dbReference type="InterPro" id="IPR005123">
    <property type="entry name" value="Oxoglu/Fe-dep_dioxygenase_dom"/>
</dbReference>
<keyword evidence="5" id="KW-0560">Oxidoreductase</keyword>
<name>I3T2X0_MEDTR</name>
<evidence type="ECO:0000313" key="7">
    <source>
        <dbReference type="EMBL" id="AFK46862.1"/>
    </source>
</evidence>
<evidence type="ECO:0000256" key="3">
    <source>
        <dbReference type="ARBA" id="ARBA00022896"/>
    </source>
</evidence>
<dbReference type="ExpressionAtlas" id="I3T2X0">
    <property type="expression patterns" value="differential"/>
</dbReference>
<dbReference type="InterPro" id="IPR026992">
    <property type="entry name" value="DIOX_N"/>
</dbReference>
<evidence type="ECO:0000256" key="1">
    <source>
        <dbReference type="ARBA" id="ARBA00008056"/>
    </source>
</evidence>
<evidence type="ECO:0000256" key="2">
    <source>
        <dbReference type="ARBA" id="ARBA00022723"/>
    </source>
</evidence>
<dbReference type="PRINTS" id="PR00682">
    <property type="entry name" value="IPNSYNTHASE"/>
</dbReference>
<dbReference type="GO" id="GO:0016491">
    <property type="term" value="F:oxidoreductase activity"/>
    <property type="evidence" value="ECO:0007669"/>
    <property type="project" value="UniProtKB-KW"/>
</dbReference>
<dbReference type="PANTHER" id="PTHR47991">
    <property type="entry name" value="OXOGLUTARATE/IRON-DEPENDENT DIOXYGENASE"/>
    <property type="match status" value="1"/>
</dbReference>
<keyword evidence="2 5" id="KW-0479">Metal-binding</keyword>
<dbReference type="SUPFAM" id="SSF51197">
    <property type="entry name" value="Clavaminate synthase-like"/>
    <property type="match status" value="1"/>
</dbReference>
<organism evidence="7">
    <name type="scientific">Medicago truncatula</name>
    <name type="common">Barrel medic</name>
    <name type="synonym">Medicago tribuloides</name>
    <dbReference type="NCBI Taxonomy" id="3880"/>
    <lineage>
        <taxon>Eukaryota</taxon>
        <taxon>Viridiplantae</taxon>
        <taxon>Streptophyta</taxon>
        <taxon>Embryophyta</taxon>
        <taxon>Tracheophyta</taxon>
        <taxon>Spermatophyta</taxon>
        <taxon>Magnoliopsida</taxon>
        <taxon>eudicotyledons</taxon>
        <taxon>Gunneridae</taxon>
        <taxon>Pentapetalae</taxon>
        <taxon>rosids</taxon>
        <taxon>fabids</taxon>
        <taxon>Fabales</taxon>
        <taxon>Fabaceae</taxon>
        <taxon>Papilionoideae</taxon>
        <taxon>50 kb inversion clade</taxon>
        <taxon>NPAAA clade</taxon>
        <taxon>Hologalegina</taxon>
        <taxon>IRL clade</taxon>
        <taxon>Trifolieae</taxon>
        <taxon>Medicago</taxon>
    </lineage>
</organism>
<sequence length="370" mass="42325">MSLNGGDVVVSTQMEEAPTFAPCLPVPNIQETVRKNPLKVPERYVRSEEEIEKVLYMPHFSSQVPVIDFGLLSHGNKNELLKLDIACKEWGFFQIVNHGMEIDLMQRLKDVVAEFFDLSIEEKDKYAMPPDDIQGYGHTSVVSEKQILDWCDQLILLVYPTRFRKPQFWPETPEKLKDTIEAYSSEIKRVGEELINSLSLIFGLEEHVLLGLHKEVLQGLRVNYYPPCNTPEQVIGLTLHSDASTVTIVMQDDDVTGLEVRYKGNWVPINPIPNALVVNLGDVIEVLSNGKYKSVEHRAMTNKNKRRTSFVSFLFPRDDAELGPFDHMIDDQNPKMYKEITYGEYLRHTLNRKLEGKTQTDATKIKECGI</sequence>
<dbReference type="InterPro" id="IPR044861">
    <property type="entry name" value="IPNS-like_FE2OG_OXY"/>
</dbReference>
<evidence type="ECO:0000259" key="6">
    <source>
        <dbReference type="PROSITE" id="PS51471"/>
    </source>
</evidence>
<dbReference type="EMBL" id="BT147068">
    <property type="protein sequence ID" value="AFK46862.1"/>
    <property type="molecule type" value="mRNA"/>
</dbReference>
<dbReference type="AlphaFoldDB" id="I3T2X0"/>
<reference evidence="7" key="1">
    <citation type="submission" date="2012-05" db="EMBL/GenBank/DDBJ databases">
        <authorList>
            <person name="Krishnakumar V."/>
            <person name="Cheung F."/>
            <person name="Xiao Y."/>
            <person name="Chan A."/>
            <person name="Moskal W.A."/>
            <person name="Town C.D."/>
        </authorList>
    </citation>
    <scope>NUCLEOTIDE SEQUENCE</scope>
</reference>
<dbReference type="InterPro" id="IPR027443">
    <property type="entry name" value="IPNS-like_sf"/>
</dbReference>